<dbReference type="PROSITE" id="PS50290">
    <property type="entry name" value="PI3_4_KINASE_3"/>
    <property type="match status" value="1"/>
</dbReference>
<dbReference type="PROSITE" id="PS00916">
    <property type="entry name" value="PI3_4_KINASE_2"/>
    <property type="match status" value="1"/>
</dbReference>
<evidence type="ECO:0000256" key="3">
    <source>
        <dbReference type="ARBA" id="ARBA00022679"/>
    </source>
</evidence>
<evidence type="ECO:0000256" key="2">
    <source>
        <dbReference type="ARBA" id="ARBA00012073"/>
    </source>
</evidence>
<comment type="subcellular location">
    <subcellularLocation>
        <location evidence="1">Endomembrane system</location>
        <topology evidence="1">Peripheral membrane protein</topology>
    </subcellularLocation>
</comment>
<name>A0AAV8A3F0_9EUKA</name>
<evidence type="ECO:0000256" key="8">
    <source>
        <dbReference type="SAM" id="MobiDB-lite"/>
    </source>
</evidence>
<keyword evidence="7 9" id="KW-0472">Membrane</keyword>
<feature type="compositionally biased region" description="Basic and acidic residues" evidence="8">
    <location>
        <begin position="162"/>
        <end position="176"/>
    </location>
</feature>
<dbReference type="GO" id="GO:0000045">
    <property type="term" value="P:autophagosome assembly"/>
    <property type="evidence" value="ECO:0007669"/>
    <property type="project" value="TreeGrafter"/>
</dbReference>
<dbReference type="InterPro" id="IPR001263">
    <property type="entry name" value="PI3K_accessory_dom"/>
</dbReference>
<feature type="region of interest" description="Disordered" evidence="8">
    <location>
        <begin position="311"/>
        <end position="338"/>
    </location>
</feature>
<dbReference type="Gene3D" id="1.25.40.70">
    <property type="entry name" value="Phosphatidylinositol 3-kinase, accessory domain (PIK)"/>
    <property type="match status" value="1"/>
</dbReference>
<evidence type="ECO:0000256" key="7">
    <source>
        <dbReference type="ARBA" id="ARBA00023136"/>
    </source>
</evidence>
<dbReference type="GO" id="GO:0005524">
    <property type="term" value="F:ATP binding"/>
    <property type="evidence" value="ECO:0007669"/>
    <property type="project" value="UniProtKB-KW"/>
</dbReference>
<dbReference type="InterPro" id="IPR036940">
    <property type="entry name" value="PI3/4_kinase_cat_sf"/>
</dbReference>
<dbReference type="InterPro" id="IPR018936">
    <property type="entry name" value="PI3/4_kinase_CS"/>
</dbReference>
<reference evidence="12" key="1">
    <citation type="submission" date="2022-08" db="EMBL/GenBank/DDBJ databases">
        <title>Novel sulphate-reducing endosymbionts in the free-living metamonad Anaeramoeba.</title>
        <authorList>
            <person name="Jerlstrom-Hultqvist J."/>
            <person name="Cepicka I."/>
            <person name="Gallot-Lavallee L."/>
            <person name="Salas-Leiva D."/>
            <person name="Curtis B.A."/>
            <person name="Zahonova K."/>
            <person name="Pipaliya S."/>
            <person name="Dacks J."/>
            <person name="Roger A.J."/>
        </authorList>
    </citation>
    <scope>NUCLEOTIDE SEQUENCE</scope>
    <source>
        <strain evidence="12">Busselton2</strain>
    </source>
</reference>
<evidence type="ECO:0000313" key="13">
    <source>
        <dbReference type="Proteomes" id="UP001146793"/>
    </source>
</evidence>
<feature type="transmembrane region" description="Helical" evidence="9">
    <location>
        <begin position="1061"/>
        <end position="1080"/>
    </location>
</feature>
<dbReference type="SUPFAM" id="SSF48371">
    <property type="entry name" value="ARM repeat"/>
    <property type="match status" value="1"/>
</dbReference>
<dbReference type="InterPro" id="IPR016024">
    <property type="entry name" value="ARM-type_fold"/>
</dbReference>
<feature type="compositionally biased region" description="Low complexity" evidence="8">
    <location>
        <begin position="311"/>
        <end position="337"/>
    </location>
</feature>
<gene>
    <name evidence="12" type="ORF">M0812_00527</name>
</gene>
<evidence type="ECO:0000259" key="10">
    <source>
        <dbReference type="PROSITE" id="PS50290"/>
    </source>
</evidence>
<evidence type="ECO:0000256" key="5">
    <source>
        <dbReference type="ARBA" id="ARBA00022777"/>
    </source>
</evidence>
<evidence type="ECO:0000256" key="1">
    <source>
        <dbReference type="ARBA" id="ARBA00004184"/>
    </source>
</evidence>
<keyword evidence="3" id="KW-0808">Transferase</keyword>
<dbReference type="PROSITE" id="PS51545">
    <property type="entry name" value="PIK_HELICAL"/>
    <property type="match status" value="1"/>
</dbReference>
<feature type="region of interest" description="Disordered" evidence="8">
    <location>
        <begin position="399"/>
        <end position="437"/>
    </location>
</feature>
<dbReference type="Pfam" id="PF00613">
    <property type="entry name" value="PI3Ka"/>
    <property type="match status" value="1"/>
</dbReference>
<dbReference type="Gene3D" id="3.30.1010.10">
    <property type="entry name" value="Phosphatidylinositol 3-kinase Catalytic Subunit, Chain A, domain 4"/>
    <property type="match status" value="1"/>
</dbReference>
<dbReference type="SMART" id="SM00146">
    <property type="entry name" value="PI3Kc"/>
    <property type="match status" value="1"/>
</dbReference>
<feature type="region of interest" description="Disordered" evidence="8">
    <location>
        <begin position="258"/>
        <end position="278"/>
    </location>
</feature>
<dbReference type="Gene3D" id="1.10.1070.11">
    <property type="entry name" value="Phosphatidylinositol 3-/4-kinase, catalytic domain"/>
    <property type="match status" value="1"/>
</dbReference>
<organism evidence="12 13">
    <name type="scientific">Anaeramoeba flamelloides</name>
    <dbReference type="NCBI Taxonomy" id="1746091"/>
    <lineage>
        <taxon>Eukaryota</taxon>
        <taxon>Metamonada</taxon>
        <taxon>Anaeramoebidae</taxon>
        <taxon>Anaeramoeba</taxon>
    </lineage>
</organism>
<dbReference type="SUPFAM" id="SSF56112">
    <property type="entry name" value="Protein kinase-like (PK-like)"/>
    <property type="match status" value="1"/>
</dbReference>
<feature type="compositionally biased region" description="Polar residues" evidence="8">
    <location>
        <begin position="44"/>
        <end position="53"/>
    </location>
</feature>
<keyword evidence="5" id="KW-0418">Kinase</keyword>
<dbReference type="CDD" id="cd00896">
    <property type="entry name" value="PI3Kc_III"/>
    <property type="match status" value="1"/>
</dbReference>
<dbReference type="PANTHER" id="PTHR10048">
    <property type="entry name" value="PHOSPHATIDYLINOSITOL KINASE"/>
    <property type="match status" value="1"/>
</dbReference>
<dbReference type="SMART" id="SM00145">
    <property type="entry name" value="PI3Ka"/>
    <property type="match status" value="1"/>
</dbReference>
<evidence type="ECO:0000256" key="9">
    <source>
        <dbReference type="SAM" id="Phobius"/>
    </source>
</evidence>
<dbReference type="GO" id="GO:0016303">
    <property type="term" value="F:1-phosphatidylinositol-3-kinase activity"/>
    <property type="evidence" value="ECO:0007669"/>
    <property type="project" value="UniProtKB-EC"/>
</dbReference>
<feature type="region of interest" description="Disordered" evidence="8">
    <location>
        <begin position="85"/>
        <end position="188"/>
    </location>
</feature>
<evidence type="ECO:0000256" key="6">
    <source>
        <dbReference type="ARBA" id="ARBA00022840"/>
    </source>
</evidence>
<feature type="compositionally biased region" description="Low complexity" evidence="8">
    <location>
        <begin position="399"/>
        <end position="411"/>
    </location>
</feature>
<keyword evidence="6" id="KW-0067">ATP-binding</keyword>
<dbReference type="Proteomes" id="UP001146793">
    <property type="component" value="Unassembled WGS sequence"/>
</dbReference>
<dbReference type="InterPro" id="IPR015433">
    <property type="entry name" value="PI3/4_kinase"/>
</dbReference>
<dbReference type="EC" id="2.7.1.137" evidence="2"/>
<evidence type="ECO:0000256" key="4">
    <source>
        <dbReference type="ARBA" id="ARBA00022741"/>
    </source>
</evidence>
<dbReference type="GO" id="GO:0005768">
    <property type="term" value="C:endosome"/>
    <property type="evidence" value="ECO:0007669"/>
    <property type="project" value="TreeGrafter"/>
</dbReference>
<dbReference type="PROSITE" id="PS00915">
    <property type="entry name" value="PI3_4_KINASE_1"/>
    <property type="match status" value="1"/>
</dbReference>
<dbReference type="Pfam" id="PF00454">
    <property type="entry name" value="PI3_PI4_kinase"/>
    <property type="match status" value="1"/>
</dbReference>
<dbReference type="EMBL" id="JANTQA010000015">
    <property type="protein sequence ID" value="KAJ3448054.1"/>
    <property type="molecule type" value="Genomic_DNA"/>
</dbReference>
<dbReference type="GO" id="GO:0000407">
    <property type="term" value="C:phagophore assembly site"/>
    <property type="evidence" value="ECO:0007669"/>
    <property type="project" value="TreeGrafter"/>
</dbReference>
<dbReference type="GO" id="GO:0005777">
    <property type="term" value="C:peroxisome"/>
    <property type="evidence" value="ECO:0007669"/>
    <property type="project" value="TreeGrafter"/>
</dbReference>
<dbReference type="FunFam" id="1.10.1070.11:FF:000002">
    <property type="entry name" value="Phosphatidylinositol 3-kinase catalytic subunit type 3"/>
    <property type="match status" value="1"/>
</dbReference>
<evidence type="ECO:0000313" key="12">
    <source>
        <dbReference type="EMBL" id="KAJ3448054.1"/>
    </source>
</evidence>
<dbReference type="InterPro" id="IPR011009">
    <property type="entry name" value="Kinase-like_dom_sf"/>
</dbReference>
<dbReference type="InterPro" id="IPR057756">
    <property type="entry name" value="PI3-kinase_type3/VPS34_cat"/>
</dbReference>
<protein>
    <recommendedName>
        <fullName evidence="2">phosphatidylinositol 3-kinase</fullName>
        <ecNumber evidence="2">2.7.1.137</ecNumber>
    </recommendedName>
</protein>
<feature type="compositionally biased region" description="Polar residues" evidence="8">
    <location>
        <begin position="85"/>
        <end position="100"/>
    </location>
</feature>
<keyword evidence="4" id="KW-0547">Nucleotide-binding</keyword>
<feature type="region of interest" description="Disordered" evidence="8">
    <location>
        <begin position="1"/>
        <end position="69"/>
    </location>
</feature>
<dbReference type="AlphaFoldDB" id="A0AAV8A3F0"/>
<dbReference type="FunFam" id="3.30.1010.10:FF:000016">
    <property type="entry name" value="Phosphatidylinositol 3-kinase catalytic subunit type 3"/>
    <property type="match status" value="1"/>
</dbReference>
<dbReference type="InterPro" id="IPR042236">
    <property type="entry name" value="PI3K_accessory_sf"/>
</dbReference>
<evidence type="ECO:0000259" key="11">
    <source>
        <dbReference type="PROSITE" id="PS51545"/>
    </source>
</evidence>
<dbReference type="GO" id="GO:0034272">
    <property type="term" value="C:phosphatidylinositol 3-kinase complex, class III, type II"/>
    <property type="evidence" value="ECO:0007669"/>
    <property type="project" value="TreeGrafter"/>
</dbReference>
<sequence length="1083" mass="126389">MSYPNEQSLKEEQKNFTNEEEGLPPPLPKRPVDSKPILPKRVLQVNSKTNLQKVEQKTNDETSSNHYFKSTPLVVRKTTNIPIHKSNSTEQIFQPNQRNLQFPKPIKRFDDRQKTNMNKNSNQKEIEKKQLNGNENENENEKGGETKTGNENSRGRGRGRGILRERGRGARTSVDRKRGRGRGITRGRGRVEGRGIRRVRGRGRAYEIRRIRTYSLSPKINQKQTVSFPKPIDFNSNQKTLDSSSYLDNLKTISEIQPNFSTNHNNNDSEQKQYHPRHRRVQSYSKNNFDTNFNYNYPKNNNTVSINHNSKNLNSNTNTNVFPNSQLRSRSRSNSNSHKLNLFLSDSYARKSKIKIKQKKQIPKIKTRTHRSQTILNNWPDLNKRISKNLENNNKLLKFHNNNNKSNNNRDNNIKNTDHSNNSNNNVTTNNDKQNKGKKIKQILGSTVNFSILDPIKNKNKSKGRNKRMTKNLGIAVIIPQKKTTKKNLKLQLKFNKNNKNNTNNLHLPKIKDPYFLRLINLPNYQMNAQPTKEEEARLTLIIQYPPIQELTEMEKNLVWRFREHFIQKQYSLPKFLSSVDFKNEKEIEEMKRILKMYDEESKNVQIVIALELLSKKYQHQFIREYAVSRLEKCSDELLQLYLLQIVQGLRYEESEKSSLANFLIERAVKNSSLANFFYWFVGAERKDLDFPIFCRVHLEFARRCLEHSKDSSLLLLQMQAQEELILLLDTLCQQTTEFNKNRKKKIHYMKSLIKNSEKYLPLREFEFPISLPLNPNKSIFQVHTEKLHIFKSALHPALFNFILINGDLYPVIFKRGDDLRQDQLVLQLITIMDQLMKDENLDLQMTVYSVISNSPDIGMVEFVKARPLASVLKENDGKLTNYFKKVDPDKTTENGFSHEIMNNYVRSCAGYSVITYLLGVGDRHLDNLLISESGKLLHVDFGYILGHDPKPFPPPMKLCKEMVEAMGGMKSKNYLYFKTLCGDAYTILRKHSHLLINLLTLMIDANIPDIDRDPKGTISKMQEKFRLDLSDEEAVEYILQVIDESVGALFAVVVEKLHSWAQYCKYFFNYLFIFFFLGFRII</sequence>
<feature type="domain" description="PIK helical" evidence="11">
    <location>
        <begin position="525"/>
        <end position="705"/>
    </location>
</feature>
<proteinExistence type="predicted"/>
<feature type="compositionally biased region" description="Basic residues" evidence="8">
    <location>
        <begin position="177"/>
        <end position="188"/>
    </location>
</feature>
<dbReference type="GO" id="GO:0048015">
    <property type="term" value="P:phosphatidylinositol-mediated signaling"/>
    <property type="evidence" value="ECO:0007669"/>
    <property type="project" value="TreeGrafter"/>
</dbReference>
<keyword evidence="9" id="KW-0812">Transmembrane</keyword>
<feature type="compositionally biased region" description="Low complexity" evidence="8">
    <location>
        <begin position="419"/>
        <end position="432"/>
    </location>
</feature>
<dbReference type="GO" id="GO:0034271">
    <property type="term" value="C:phosphatidylinositol 3-kinase complex, class III, type I"/>
    <property type="evidence" value="ECO:0007669"/>
    <property type="project" value="TreeGrafter"/>
</dbReference>
<dbReference type="PANTHER" id="PTHR10048:SF7">
    <property type="entry name" value="PHOSPHATIDYLINOSITOL 3-KINASE CATALYTIC SUBUNIT TYPE 3"/>
    <property type="match status" value="1"/>
</dbReference>
<keyword evidence="9" id="KW-1133">Transmembrane helix</keyword>
<accession>A0AAV8A3F0</accession>
<dbReference type="InterPro" id="IPR000403">
    <property type="entry name" value="PI3/4_kinase_cat_dom"/>
</dbReference>
<feature type="domain" description="PI3K/PI4K catalytic" evidence="10">
    <location>
        <begin position="784"/>
        <end position="1051"/>
    </location>
</feature>
<comment type="caution">
    <text evidence="12">The sequence shown here is derived from an EMBL/GenBank/DDBJ whole genome shotgun (WGS) entry which is preliminary data.</text>
</comment>
<dbReference type="GO" id="GO:0006897">
    <property type="term" value="P:endocytosis"/>
    <property type="evidence" value="ECO:0007669"/>
    <property type="project" value="TreeGrafter"/>
</dbReference>